<proteinExistence type="predicted"/>
<dbReference type="Pfam" id="PF07681">
    <property type="entry name" value="DoxX"/>
    <property type="match status" value="1"/>
</dbReference>
<dbReference type="Proteomes" id="UP000177328">
    <property type="component" value="Unassembled WGS sequence"/>
</dbReference>
<evidence type="ECO:0000256" key="3">
    <source>
        <dbReference type="ARBA" id="ARBA00022989"/>
    </source>
</evidence>
<feature type="transmembrane region" description="Helical" evidence="5">
    <location>
        <begin position="7"/>
        <end position="27"/>
    </location>
</feature>
<protein>
    <recommendedName>
        <fullName evidence="8">DoxX family protein</fullName>
    </recommendedName>
</protein>
<feature type="transmembrane region" description="Helical" evidence="5">
    <location>
        <begin position="69"/>
        <end position="88"/>
    </location>
</feature>
<comment type="subcellular location">
    <subcellularLocation>
        <location evidence="1">Membrane</location>
        <topology evidence="1">Multi-pass membrane protein</topology>
    </subcellularLocation>
</comment>
<accession>A0A1F5KI90</accession>
<dbReference type="AlphaFoldDB" id="A0A1F5KI90"/>
<evidence type="ECO:0000256" key="5">
    <source>
        <dbReference type="SAM" id="Phobius"/>
    </source>
</evidence>
<keyword evidence="2 5" id="KW-0812">Transmembrane</keyword>
<reference evidence="6 7" key="1">
    <citation type="journal article" date="2016" name="Nat. Commun.">
        <title>Thousands of microbial genomes shed light on interconnected biogeochemical processes in an aquifer system.</title>
        <authorList>
            <person name="Anantharaman K."/>
            <person name="Brown C.T."/>
            <person name="Hug L.A."/>
            <person name="Sharon I."/>
            <person name="Castelle C.J."/>
            <person name="Probst A.J."/>
            <person name="Thomas B.C."/>
            <person name="Singh A."/>
            <person name="Wilkins M.J."/>
            <person name="Karaoz U."/>
            <person name="Brodie E.L."/>
            <person name="Williams K.H."/>
            <person name="Hubbard S.S."/>
            <person name="Banfield J.F."/>
        </authorList>
    </citation>
    <scope>NUCLEOTIDE SEQUENCE [LARGE SCALE GENOMIC DNA]</scope>
</reference>
<evidence type="ECO:0000313" key="7">
    <source>
        <dbReference type="Proteomes" id="UP000177328"/>
    </source>
</evidence>
<feature type="transmembrane region" description="Helical" evidence="5">
    <location>
        <begin position="47"/>
        <end position="64"/>
    </location>
</feature>
<dbReference type="EMBL" id="MFDD01000008">
    <property type="protein sequence ID" value="OGE40608.1"/>
    <property type="molecule type" value="Genomic_DNA"/>
</dbReference>
<organism evidence="6 7">
    <name type="scientific">Candidatus Daviesbacteria bacterium RIFCSPHIGHO2_02_FULL_43_12</name>
    <dbReference type="NCBI Taxonomy" id="1797776"/>
    <lineage>
        <taxon>Bacteria</taxon>
        <taxon>Candidatus Daviesiibacteriota</taxon>
    </lineage>
</organism>
<keyword evidence="4 5" id="KW-0472">Membrane</keyword>
<keyword evidence="3 5" id="KW-1133">Transmembrane helix</keyword>
<evidence type="ECO:0000256" key="1">
    <source>
        <dbReference type="ARBA" id="ARBA00004141"/>
    </source>
</evidence>
<evidence type="ECO:0000313" key="6">
    <source>
        <dbReference type="EMBL" id="OGE40608.1"/>
    </source>
</evidence>
<dbReference type="InterPro" id="IPR032808">
    <property type="entry name" value="DoxX"/>
</dbReference>
<evidence type="ECO:0000256" key="4">
    <source>
        <dbReference type="ARBA" id="ARBA00023136"/>
    </source>
</evidence>
<evidence type="ECO:0008006" key="8">
    <source>
        <dbReference type="Google" id="ProtNLM"/>
    </source>
</evidence>
<comment type="caution">
    <text evidence="6">The sequence shown here is derived from an EMBL/GenBank/DDBJ whole genome shotgun (WGS) entry which is preliminary data.</text>
</comment>
<sequence>MNSKALLVLRLGLAFVFLYASISSFLFPENWIWFIPDWMQKIIPAEPMLMAHASFELALGIWLISGKKLFYAALVAALDLLAIMLPNIGIFDTVFRDVGLLASAVALALLSRPQSNEQ</sequence>
<gene>
    <name evidence="6" type="ORF">A3D25_00640</name>
</gene>
<name>A0A1F5KI90_9BACT</name>
<evidence type="ECO:0000256" key="2">
    <source>
        <dbReference type="ARBA" id="ARBA00022692"/>
    </source>
</evidence>
<dbReference type="GO" id="GO:0016020">
    <property type="term" value="C:membrane"/>
    <property type="evidence" value="ECO:0007669"/>
    <property type="project" value="UniProtKB-SubCell"/>
</dbReference>